<dbReference type="EMBL" id="OCNK01000008">
    <property type="protein sequence ID" value="SOE03809.1"/>
    <property type="molecule type" value="Genomic_DNA"/>
</dbReference>
<dbReference type="AlphaFoldDB" id="A0A286H908"/>
<keyword evidence="1" id="KW-1133">Transmembrane helix</keyword>
<gene>
    <name evidence="2" type="ORF">SAMN06272739_4366</name>
</gene>
<protein>
    <recommendedName>
        <fullName evidence="4">Tryptophan-associated transmembrane protein (Trp_oprn_chp)</fullName>
    </recommendedName>
</protein>
<feature type="transmembrane region" description="Helical" evidence="1">
    <location>
        <begin position="92"/>
        <end position="112"/>
    </location>
</feature>
<evidence type="ECO:0008006" key="4">
    <source>
        <dbReference type="Google" id="ProtNLM"/>
    </source>
</evidence>
<reference evidence="3" key="1">
    <citation type="submission" date="2017-09" db="EMBL/GenBank/DDBJ databases">
        <authorList>
            <person name="Varghese N."/>
            <person name="Submissions S."/>
        </authorList>
    </citation>
    <scope>NUCLEOTIDE SEQUENCE [LARGE SCALE GENOMIC DNA]</scope>
    <source>
        <strain evidence="3">DSM 44270</strain>
    </source>
</reference>
<evidence type="ECO:0000313" key="3">
    <source>
        <dbReference type="Proteomes" id="UP000219482"/>
    </source>
</evidence>
<organism evidence="2 3">
    <name type="scientific">Blastococcus haudaquaticus</name>
    <dbReference type="NCBI Taxonomy" id="1938745"/>
    <lineage>
        <taxon>Bacteria</taxon>
        <taxon>Bacillati</taxon>
        <taxon>Actinomycetota</taxon>
        <taxon>Actinomycetes</taxon>
        <taxon>Geodermatophilales</taxon>
        <taxon>Geodermatophilaceae</taxon>
        <taxon>Blastococcus</taxon>
    </lineage>
</organism>
<feature type="transmembrane region" description="Helical" evidence="1">
    <location>
        <begin position="128"/>
        <end position="148"/>
    </location>
</feature>
<sequence length="170" mass="17680">MSNSSTAAHSPQGELRHDRRANPMGAYVATAGVVVFLIATFLDWVSTQDDSVTGSGYETDTTIPLVAYLGVGLVAGLLYALNRARGRQHRGLSLTTMAAGIAAAGLALSYILDAPGALERGGDYSAELGAWIGLVGAIVWAVGAFLLAKEPEGDDDWHGTERVSTGHSAH</sequence>
<accession>A0A286H908</accession>
<proteinExistence type="predicted"/>
<keyword evidence="3" id="KW-1185">Reference proteome</keyword>
<feature type="transmembrane region" description="Helical" evidence="1">
    <location>
        <begin position="62"/>
        <end position="80"/>
    </location>
</feature>
<dbReference type="Proteomes" id="UP000219482">
    <property type="component" value="Unassembled WGS sequence"/>
</dbReference>
<evidence type="ECO:0000313" key="2">
    <source>
        <dbReference type="EMBL" id="SOE03809.1"/>
    </source>
</evidence>
<dbReference type="OrthoDB" id="5182617at2"/>
<dbReference type="RefSeq" id="WP_143278524.1">
    <property type="nucleotide sequence ID" value="NZ_OCNK01000008.1"/>
</dbReference>
<evidence type="ECO:0000256" key="1">
    <source>
        <dbReference type="SAM" id="Phobius"/>
    </source>
</evidence>
<keyword evidence="1" id="KW-0472">Membrane</keyword>
<feature type="transmembrane region" description="Helical" evidence="1">
    <location>
        <begin position="24"/>
        <end position="42"/>
    </location>
</feature>
<keyword evidence="1" id="KW-0812">Transmembrane</keyword>
<name>A0A286H908_9ACTN</name>